<dbReference type="Proteomes" id="UP000028194">
    <property type="component" value="Chromosome"/>
</dbReference>
<keyword evidence="1" id="KW-0812">Transmembrane</keyword>
<reference evidence="2 3" key="1">
    <citation type="journal article" date="2014" name="PLoS ONE">
        <title>Genome Sequence of Candidatus Nitrososphaera evergladensis from Group I.1b Enriched from Everglades Soil Reveals Novel Genomic Features of the Ammonia-Oxidizing Archaea.</title>
        <authorList>
            <person name="Zhalnina K.V."/>
            <person name="Dias R."/>
            <person name="Leonard M.T."/>
            <person name="Dorr de Quadros P."/>
            <person name="Camargo F.A."/>
            <person name="Drew J.C."/>
            <person name="Farmerie W.G."/>
            <person name="Daroub S.H."/>
            <person name="Triplett E.W."/>
        </authorList>
    </citation>
    <scope>NUCLEOTIDE SEQUENCE [LARGE SCALE GENOMIC DNA]</scope>
    <source>
        <strain evidence="2 3">SR1</strain>
    </source>
</reference>
<feature type="transmembrane region" description="Helical" evidence="1">
    <location>
        <begin position="66"/>
        <end position="84"/>
    </location>
</feature>
<keyword evidence="3" id="KW-1185">Reference proteome</keyword>
<proteinExistence type="predicted"/>
<evidence type="ECO:0000313" key="2">
    <source>
        <dbReference type="EMBL" id="AIF82327.1"/>
    </source>
</evidence>
<keyword evidence="1" id="KW-0472">Membrane</keyword>
<gene>
    <name evidence="2" type="ORF">NTE_00245</name>
</gene>
<accession>A0A075MNE4</accession>
<keyword evidence="1" id="KW-1133">Transmembrane helix</keyword>
<dbReference type="AlphaFoldDB" id="A0A075MNE4"/>
<dbReference type="HOGENOM" id="CLU_2392747_0_0_2"/>
<evidence type="ECO:0000256" key="1">
    <source>
        <dbReference type="SAM" id="Phobius"/>
    </source>
</evidence>
<organism evidence="2 3">
    <name type="scientific">Candidatus Nitrososphaera evergladensis SR1</name>
    <dbReference type="NCBI Taxonomy" id="1459636"/>
    <lineage>
        <taxon>Archaea</taxon>
        <taxon>Nitrososphaerota</taxon>
        <taxon>Nitrososphaeria</taxon>
        <taxon>Nitrososphaerales</taxon>
        <taxon>Nitrososphaeraceae</taxon>
        <taxon>Nitrososphaera</taxon>
    </lineage>
</organism>
<dbReference type="EMBL" id="CP007174">
    <property type="protein sequence ID" value="AIF82327.1"/>
    <property type="molecule type" value="Genomic_DNA"/>
</dbReference>
<sequence length="93" mass="10428">MTPEETQRTDFVPKQKSLGLAILLSVLISGLGQIYLGFVKRGVLILAGGIGYSAAVNFLLGPYLDWLTIALILPFFIWQVYDTYKLYKLRSMV</sequence>
<dbReference type="KEGG" id="nev:NTE_00245"/>
<protein>
    <submittedName>
        <fullName evidence="2">Uncharacterized protein</fullName>
    </submittedName>
</protein>
<feature type="transmembrane region" description="Helical" evidence="1">
    <location>
        <begin position="18"/>
        <end position="36"/>
    </location>
</feature>
<name>A0A075MNE4_9ARCH</name>
<evidence type="ECO:0000313" key="3">
    <source>
        <dbReference type="Proteomes" id="UP000028194"/>
    </source>
</evidence>